<evidence type="ECO:0000259" key="21">
    <source>
        <dbReference type="PROSITE" id="PS50261"/>
    </source>
</evidence>
<evidence type="ECO:0000256" key="13">
    <source>
        <dbReference type="ARBA" id="ARBA00069922"/>
    </source>
</evidence>
<dbReference type="GO" id="GO:0060347">
    <property type="term" value="P:heart trabecula formation"/>
    <property type="evidence" value="ECO:0007669"/>
    <property type="project" value="TreeGrafter"/>
</dbReference>
<dbReference type="Proteomes" id="UP000694389">
    <property type="component" value="Unassembled WGS sequence"/>
</dbReference>
<evidence type="ECO:0000256" key="9">
    <source>
        <dbReference type="ARBA" id="ARBA00023157"/>
    </source>
</evidence>
<feature type="chain" id="PRO_5044680297" description="Adhesion G-protein coupled receptor G6" evidence="18">
    <location>
        <begin position="39"/>
        <end position="1226"/>
    </location>
</feature>
<dbReference type="InterPro" id="IPR057244">
    <property type="entry name" value="GAIN_B"/>
</dbReference>
<dbReference type="Pfam" id="PF25307">
    <property type="entry name" value="SEA_Gpr126"/>
    <property type="match status" value="1"/>
</dbReference>
<dbReference type="FunFam" id="2.60.120.290:FF:000013">
    <property type="entry name" value="Membrane frizzled-related protein"/>
    <property type="match status" value="1"/>
</dbReference>
<keyword evidence="3" id="KW-1003">Cell membrane</keyword>
<dbReference type="Ensembl" id="ENSDLAT00005089149.1">
    <property type="protein sequence ID" value="ENSDLAP00005081874.1"/>
    <property type="gene ID" value="ENSDLAG00005024254.2"/>
</dbReference>
<feature type="transmembrane region" description="Helical" evidence="17">
    <location>
        <begin position="984"/>
        <end position="1010"/>
    </location>
</feature>
<dbReference type="Gene3D" id="2.60.220.50">
    <property type="match status" value="1"/>
</dbReference>
<evidence type="ECO:0000256" key="16">
    <source>
        <dbReference type="SAM" id="MobiDB-lite"/>
    </source>
</evidence>
<name>A0A8C4IHU6_DICLA</name>
<dbReference type="GO" id="GO:0007189">
    <property type="term" value="P:adenylate cyclase-activating G protein-coupled receptor signaling pathway"/>
    <property type="evidence" value="ECO:0007669"/>
    <property type="project" value="TreeGrafter"/>
</dbReference>
<keyword evidence="7" id="KW-0297">G-protein coupled receptor</keyword>
<dbReference type="PROSITE" id="PS50221">
    <property type="entry name" value="GAIN_B"/>
    <property type="match status" value="1"/>
</dbReference>
<dbReference type="InterPro" id="IPR000203">
    <property type="entry name" value="GPS"/>
</dbReference>
<evidence type="ECO:0000256" key="14">
    <source>
        <dbReference type="ARBA" id="ARBA00082039"/>
    </source>
</evidence>
<feature type="domain" description="CUB" evidence="19">
    <location>
        <begin position="44"/>
        <end position="152"/>
    </location>
</feature>
<dbReference type="Gene3D" id="1.20.1070.10">
    <property type="entry name" value="Rhodopsin 7-helix transmembrane proteins"/>
    <property type="match status" value="1"/>
</dbReference>
<evidence type="ECO:0000256" key="12">
    <source>
        <dbReference type="ARBA" id="ARBA00023224"/>
    </source>
</evidence>
<gene>
    <name evidence="23" type="primary">adgrg6</name>
</gene>
<feature type="transmembrane region" description="Helical" evidence="17">
    <location>
        <begin position="891"/>
        <end position="913"/>
    </location>
</feature>
<dbReference type="PANTHER" id="PTHR12011:SF290">
    <property type="entry name" value="ADHESION G-PROTEIN COUPLED RECEPTOR G6"/>
    <property type="match status" value="1"/>
</dbReference>
<comment type="similarity">
    <text evidence="2">Belongs to the G-protein coupled receptor 2 family. Adhesion G-protein coupled receptor (ADGR) subfamily.</text>
</comment>
<keyword evidence="5 18" id="KW-0732">Signal</keyword>
<dbReference type="Gene3D" id="2.60.120.290">
    <property type="entry name" value="Spermadhesin, CUB domain"/>
    <property type="match status" value="1"/>
</dbReference>
<feature type="transmembrane region" description="Helical" evidence="17">
    <location>
        <begin position="933"/>
        <end position="955"/>
    </location>
</feature>
<comment type="caution">
    <text evidence="15">Lacks conserved residue(s) required for the propagation of feature annotation.</text>
</comment>
<sequence>MESCTGGGGGGGVGGRWRLRHVVPVVLLWMTLHRHVLGCTTTNCNMLLMEAQGEFMSPCYPLKYPNSQACKWTMQAPAGFIIQLSFLDFDLEEAPGCIYDRVVVNTGNTDVKFCGPTANGLTLNSTGNVMELSFTSDFSVQKRGFSVSFRHVAVALRNQKVTISNGNSQTTEVSNSVSIPALSHLTLCFELERNSDKKKEWIFTYYDTSSNVALSLGSDQGDMKMIVDGVVCPIDTILSSTDFTSTMKPFCVLWTSANGRVAVYFNGNYWAKTCSTSSGHTVPGGGQFQLGGQQSFDGNIYNLRLWDYAMTVQQLEALSCDTVGNVIDWDNSHWTIPSAQAQTDATLSCSVSLPSITPLTTSCDSPGLGCPESLFYRISFVVDDGSAALAQTDVKQAVALWLNQTFQNWTHAVYVDSISVQPGLQSGGKPSSFTCQALLVYYYITNQSLGEMAVLSRLSSSEGLLGAGLQIQPASTVVRLIENCPEENPLHYRWPKSRPTVTQYLPCFPNKDQSTSRTCLINLQNYSTYWSAADISNCTDIDDIQVSAENAAEVAVQLAVITNNELSNEEVSKVVTKVKELVNVAKINTTLASTVVTIISNVMASSETALAATSEKALKTVDELVQKIEFEGSSINITSRHLALAISAINTTMFNGTSFSAFMAPNTSHPQINFESERMNALAQVTLPASLLYSNSLSEAERSTLSRINFMFFSNTNLFQKEQDGRSLNSYVVASSVGNFSISNLMEPVEIEIAHLSEQPSLNPVCMFWDFNMNRGAGGWNGEGCRVSKESSSNKTICLCDHLTHFGILMDISGASPHIDPQNNKILTFITYIGCGISAIFSAATLLTYIAFEKLRRDYPSKILMNLSTSLLFLNMVFLLDGWLASLETDWLCLSVAVFLHYFLLTSFTWMGLESIHMYIALVKVFNTYIRRYILKFCIVGWGLPAVLVGIVVAIDKNSYGLQEYGKGESGEGSSEFCWIQNSVVFYITCVGYFCLVFLLNVAMFIVVMLQICGRNGKRSNRTLREEVLRNLRSVISLTFLLGMTWGFALFAWGPVNLAFMYLFSIFNSLQGLFIFIFHCALKENVQKQWRRYLCCGRFRLSDNSDWSKTATNNTKKVSSDNLGKSLSSSSFGSSTANWTSKAKATLNPFTKRHSNTDKCYSNQTSPKCVSSSPSSSEVEPNSSSSSSILPVSQMIDKVKDYCSTRTDNFYKNIIMSDSFAHSTRF</sequence>
<dbReference type="Pfam" id="PF01825">
    <property type="entry name" value="GPS"/>
    <property type="match status" value="1"/>
</dbReference>
<evidence type="ECO:0000259" key="20">
    <source>
        <dbReference type="PROSITE" id="PS50221"/>
    </source>
</evidence>
<dbReference type="GO" id="GO:0022011">
    <property type="term" value="P:myelination in peripheral nervous system"/>
    <property type="evidence" value="ECO:0007669"/>
    <property type="project" value="TreeGrafter"/>
</dbReference>
<evidence type="ECO:0000256" key="1">
    <source>
        <dbReference type="ARBA" id="ARBA00004651"/>
    </source>
</evidence>
<dbReference type="SUPFAM" id="SSF49899">
    <property type="entry name" value="Concanavalin A-like lectins/glucanases"/>
    <property type="match status" value="1"/>
</dbReference>
<dbReference type="GeneID" id="127368222"/>
<dbReference type="Gene3D" id="2.60.120.200">
    <property type="match status" value="1"/>
</dbReference>
<dbReference type="Pfam" id="PF00354">
    <property type="entry name" value="Pentaxin"/>
    <property type="match status" value="1"/>
</dbReference>
<protein>
    <recommendedName>
        <fullName evidence="13">Adhesion G-protein coupled receptor G6</fullName>
    </recommendedName>
    <alternativeName>
        <fullName evidence="14">G-protein coupled receptor 126</fullName>
    </alternativeName>
</protein>
<evidence type="ECO:0000256" key="5">
    <source>
        <dbReference type="ARBA" id="ARBA00022729"/>
    </source>
</evidence>
<proteinExistence type="inferred from homology"/>
<dbReference type="Pfam" id="PF26574">
    <property type="entry name" value="GAIN_ADGRG2"/>
    <property type="match status" value="1"/>
</dbReference>
<dbReference type="GO" id="GO:0007166">
    <property type="term" value="P:cell surface receptor signaling pathway"/>
    <property type="evidence" value="ECO:0007669"/>
    <property type="project" value="InterPro"/>
</dbReference>
<dbReference type="InterPro" id="IPR057333">
    <property type="entry name" value="SEA_Gpr126"/>
</dbReference>
<dbReference type="GeneTree" id="ENSGT00940000155621"/>
<keyword evidence="4 17" id="KW-0812">Transmembrane</keyword>
<dbReference type="GO" id="GO:0004930">
    <property type="term" value="F:G protein-coupled receptor activity"/>
    <property type="evidence" value="ECO:0007669"/>
    <property type="project" value="UniProtKB-KW"/>
</dbReference>
<evidence type="ECO:0000256" key="15">
    <source>
        <dbReference type="PROSITE-ProRule" id="PRU00059"/>
    </source>
</evidence>
<comment type="subcellular location">
    <subcellularLocation>
        <location evidence="1">Cell membrane</location>
        <topology evidence="1">Multi-pass membrane protein</topology>
    </subcellularLocation>
</comment>
<keyword evidence="10" id="KW-0675">Receptor</keyword>
<feature type="region of interest" description="Disordered" evidence="16">
    <location>
        <begin position="1158"/>
        <end position="1189"/>
    </location>
</feature>
<feature type="domain" description="G-protein coupled receptors family 2 profile 2" evidence="21">
    <location>
        <begin position="827"/>
        <end position="1083"/>
    </location>
</feature>
<keyword evidence="6 17" id="KW-1133">Transmembrane helix</keyword>
<evidence type="ECO:0000256" key="7">
    <source>
        <dbReference type="ARBA" id="ARBA00023040"/>
    </source>
</evidence>
<dbReference type="Pfam" id="PF00431">
    <property type="entry name" value="CUB"/>
    <property type="match status" value="1"/>
</dbReference>
<evidence type="ECO:0000259" key="19">
    <source>
        <dbReference type="PROSITE" id="PS01180"/>
    </source>
</evidence>
<dbReference type="InterPro" id="IPR001759">
    <property type="entry name" value="PTX_dom"/>
</dbReference>
<dbReference type="InterPro" id="IPR035914">
    <property type="entry name" value="Sperma_CUB_dom_sf"/>
</dbReference>
<dbReference type="CDD" id="cd00041">
    <property type="entry name" value="CUB"/>
    <property type="match status" value="1"/>
</dbReference>
<dbReference type="RefSeq" id="XP_051264767.1">
    <property type="nucleotide sequence ID" value="XM_051408807.1"/>
</dbReference>
<dbReference type="PANTHER" id="PTHR12011">
    <property type="entry name" value="ADHESION G-PROTEIN COUPLED RECEPTOR"/>
    <property type="match status" value="1"/>
</dbReference>
<feature type="signal peptide" evidence="18">
    <location>
        <begin position="1"/>
        <end position="38"/>
    </location>
</feature>
<dbReference type="InterPro" id="IPR046338">
    <property type="entry name" value="GAIN_dom_sf"/>
</dbReference>
<evidence type="ECO:0000256" key="8">
    <source>
        <dbReference type="ARBA" id="ARBA00023136"/>
    </source>
</evidence>
<dbReference type="SUPFAM" id="SSF81321">
    <property type="entry name" value="Family A G protein-coupled receptor-like"/>
    <property type="match status" value="1"/>
</dbReference>
<evidence type="ECO:0000256" key="18">
    <source>
        <dbReference type="SAM" id="SignalP"/>
    </source>
</evidence>
<feature type="compositionally biased region" description="Low complexity" evidence="16">
    <location>
        <begin position="1120"/>
        <end position="1137"/>
    </location>
</feature>
<dbReference type="InterPro" id="IPR058857">
    <property type="entry name" value="GAIN_ADGRG2/6"/>
</dbReference>
<organism evidence="23 24">
    <name type="scientific">Dicentrarchus labrax</name>
    <name type="common">European seabass</name>
    <name type="synonym">Morone labrax</name>
    <dbReference type="NCBI Taxonomy" id="13489"/>
    <lineage>
        <taxon>Eukaryota</taxon>
        <taxon>Metazoa</taxon>
        <taxon>Chordata</taxon>
        <taxon>Craniata</taxon>
        <taxon>Vertebrata</taxon>
        <taxon>Euteleostomi</taxon>
        <taxon>Actinopterygii</taxon>
        <taxon>Neopterygii</taxon>
        <taxon>Teleostei</taxon>
        <taxon>Neoteleostei</taxon>
        <taxon>Acanthomorphata</taxon>
        <taxon>Eupercaria</taxon>
        <taxon>Moronidae</taxon>
        <taxon>Dicentrarchus</taxon>
    </lineage>
</organism>
<feature type="transmembrane region" description="Helical" evidence="17">
    <location>
        <begin position="1059"/>
        <end position="1082"/>
    </location>
</feature>
<feature type="transmembrane region" description="Helical" evidence="17">
    <location>
        <begin position="829"/>
        <end position="852"/>
    </location>
</feature>
<dbReference type="AlphaFoldDB" id="A0A8C4IHU6"/>
<dbReference type="Ensembl" id="ENSDLAT00005060669.2">
    <property type="protein sequence ID" value="ENSDLAP00005057192.2"/>
    <property type="gene ID" value="ENSDLAG00005024254.2"/>
</dbReference>
<evidence type="ECO:0000256" key="17">
    <source>
        <dbReference type="SAM" id="Phobius"/>
    </source>
</evidence>
<evidence type="ECO:0000259" key="22">
    <source>
        <dbReference type="PROSITE" id="PS51828"/>
    </source>
</evidence>
<dbReference type="SMART" id="SM00159">
    <property type="entry name" value="PTX"/>
    <property type="match status" value="1"/>
</dbReference>
<reference evidence="23" key="1">
    <citation type="submission" date="2025-05" db="UniProtKB">
        <authorList>
            <consortium name="Ensembl"/>
        </authorList>
    </citation>
    <scope>IDENTIFICATION</scope>
</reference>
<feature type="compositionally biased region" description="Polar residues" evidence="16">
    <location>
        <begin position="1158"/>
        <end position="1169"/>
    </location>
</feature>
<dbReference type="PROSITE" id="PS50261">
    <property type="entry name" value="G_PROTEIN_RECEP_F2_4"/>
    <property type="match status" value="1"/>
</dbReference>
<evidence type="ECO:0000256" key="6">
    <source>
        <dbReference type="ARBA" id="ARBA00022989"/>
    </source>
</evidence>
<dbReference type="PRINTS" id="PR00249">
    <property type="entry name" value="GPCRSECRETIN"/>
</dbReference>
<dbReference type="InterPro" id="IPR017983">
    <property type="entry name" value="GPCR_2_secretin-like_CS"/>
</dbReference>
<dbReference type="CTD" id="57211"/>
<dbReference type="PROSITE" id="PS51828">
    <property type="entry name" value="PTX_2"/>
    <property type="match status" value="1"/>
</dbReference>
<evidence type="ECO:0000313" key="23">
    <source>
        <dbReference type="Ensembl" id="ENSDLAP00005057192.2"/>
    </source>
</evidence>
<feature type="transmembrane region" description="Helical" evidence="17">
    <location>
        <begin position="1031"/>
        <end position="1053"/>
    </location>
</feature>
<keyword evidence="9 15" id="KW-1015">Disulfide bond</keyword>
<feature type="domain" description="GAIN-B" evidence="20">
    <location>
        <begin position="658"/>
        <end position="816"/>
    </location>
</feature>
<dbReference type="SMART" id="SM00042">
    <property type="entry name" value="CUB"/>
    <property type="match status" value="1"/>
</dbReference>
<keyword evidence="11" id="KW-0325">Glycoprotein</keyword>
<keyword evidence="24" id="KW-1185">Reference proteome</keyword>
<dbReference type="FunFam" id="1.20.1070.10:FF:000052">
    <property type="entry name" value="Adhesion G-protein coupled receptor G6"/>
    <property type="match status" value="1"/>
</dbReference>
<keyword evidence="8 17" id="KW-0472">Membrane</keyword>
<feature type="domain" description="Pentraxin (PTX)" evidence="22">
    <location>
        <begin position="156"/>
        <end position="349"/>
    </location>
</feature>
<dbReference type="InterPro" id="IPR017981">
    <property type="entry name" value="GPCR_2-like_7TM"/>
</dbReference>
<dbReference type="InterPro" id="IPR013320">
    <property type="entry name" value="ConA-like_dom_sf"/>
</dbReference>
<evidence type="ECO:0000313" key="24">
    <source>
        <dbReference type="Proteomes" id="UP000694389"/>
    </source>
</evidence>
<evidence type="ECO:0000256" key="11">
    <source>
        <dbReference type="ARBA" id="ARBA00023180"/>
    </source>
</evidence>
<evidence type="ECO:0000256" key="2">
    <source>
        <dbReference type="ARBA" id="ARBA00007343"/>
    </source>
</evidence>
<evidence type="ECO:0000256" key="10">
    <source>
        <dbReference type="ARBA" id="ARBA00023170"/>
    </source>
</evidence>
<accession>A0A8C4IHU6</accession>
<feature type="transmembrane region" description="Helical" evidence="17">
    <location>
        <begin position="864"/>
        <end position="885"/>
    </location>
</feature>
<dbReference type="PROSITE" id="PS00650">
    <property type="entry name" value="G_PROTEIN_RECEP_F2_2"/>
    <property type="match status" value="1"/>
</dbReference>
<dbReference type="SMART" id="SM00303">
    <property type="entry name" value="GPS"/>
    <property type="match status" value="1"/>
</dbReference>
<dbReference type="SUPFAM" id="SSF49854">
    <property type="entry name" value="Spermadhesin, CUB domain"/>
    <property type="match status" value="1"/>
</dbReference>
<feature type="region of interest" description="Disordered" evidence="16">
    <location>
        <begin position="1111"/>
        <end position="1137"/>
    </location>
</feature>
<dbReference type="PROSITE" id="PS01180">
    <property type="entry name" value="CUB"/>
    <property type="match status" value="1"/>
</dbReference>
<evidence type="ECO:0000256" key="4">
    <source>
        <dbReference type="ARBA" id="ARBA00022692"/>
    </source>
</evidence>
<dbReference type="InterPro" id="IPR000859">
    <property type="entry name" value="CUB_dom"/>
</dbReference>
<evidence type="ECO:0000256" key="3">
    <source>
        <dbReference type="ARBA" id="ARBA00022475"/>
    </source>
</evidence>
<feature type="disulfide bond" evidence="15">
    <location>
        <begin position="97"/>
        <end position="114"/>
    </location>
</feature>
<feature type="compositionally biased region" description="Low complexity" evidence="16">
    <location>
        <begin position="1170"/>
        <end position="1188"/>
    </location>
</feature>
<keyword evidence="12" id="KW-0807">Transducer</keyword>
<dbReference type="Pfam" id="PF00002">
    <property type="entry name" value="7tm_2"/>
    <property type="match status" value="1"/>
</dbReference>
<dbReference type="GO" id="GO:0043236">
    <property type="term" value="F:laminin binding"/>
    <property type="evidence" value="ECO:0007669"/>
    <property type="project" value="TreeGrafter"/>
</dbReference>
<dbReference type="GO" id="GO:0005886">
    <property type="term" value="C:plasma membrane"/>
    <property type="evidence" value="ECO:0007669"/>
    <property type="project" value="UniProtKB-SubCell"/>
</dbReference>
<dbReference type="InterPro" id="IPR000832">
    <property type="entry name" value="GPCR_2_secretin-like"/>
</dbReference>